<name>A0A7C8NL49_ORBOL</name>
<keyword evidence="2" id="KW-0521">NADP</keyword>
<dbReference type="AlphaFoldDB" id="A0A7C8NL49"/>
<evidence type="ECO:0000256" key="3">
    <source>
        <dbReference type="ARBA" id="ARBA00023002"/>
    </source>
</evidence>
<dbReference type="SUPFAM" id="SSF51735">
    <property type="entry name" value="NAD(P)-binding Rossmann-fold domains"/>
    <property type="match status" value="1"/>
</dbReference>
<dbReference type="Proteomes" id="UP000480548">
    <property type="component" value="Unassembled WGS sequence"/>
</dbReference>
<accession>A0A7C8NL49</accession>
<dbReference type="InterPro" id="IPR036291">
    <property type="entry name" value="NAD(P)-bd_dom_sf"/>
</dbReference>
<proteinExistence type="inferred from homology"/>
<keyword evidence="3" id="KW-0560">Oxidoreductase</keyword>
<organism evidence="4 5">
    <name type="scientific">Orbilia oligospora</name>
    <name type="common">Nematode-trapping fungus</name>
    <name type="synonym">Arthrobotrys oligospora</name>
    <dbReference type="NCBI Taxonomy" id="2813651"/>
    <lineage>
        <taxon>Eukaryota</taxon>
        <taxon>Fungi</taxon>
        <taxon>Dikarya</taxon>
        <taxon>Ascomycota</taxon>
        <taxon>Pezizomycotina</taxon>
        <taxon>Orbiliomycetes</taxon>
        <taxon>Orbiliales</taxon>
        <taxon>Orbiliaceae</taxon>
        <taxon>Orbilia</taxon>
    </lineage>
</organism>
<dbReference type="InterPro" id="IPR002347">
    <property type="entry name" value="SDR_fam"/>
</dbReference>
<dbReference type="InterPro" id="IPR020904">
    <property type="entry name" value="Sc_DH/Rdtase_CS"/>
</dbReference>
<sequence length="345" mass="37783">MPRVSTPLALLTGSIYAFSKFAPLHLRQPALDLLTPHLSDKALSRLLLLCASTFAITTVAKSILGVSSWFSRNSENNWVEDKYDWDSELVLITGASSGFGEKIAAKLATGGTKVVTVDKNGLGPQLQTCKRMVQYKGVTITWGYPADILEIDKNVHHYQVDITDWEALGSAVEQIKVEHGDPTVLILNAGICHKIPILNKDFSKIRALIDINLTSHLAMLQHFLPAMVKNNHGHIMSLGSLSSYIPIPGAADYSATKSGLCALHEALRLELRHIYKANKVRTSLVHPLWTHTPLIKDFEPDLKELGLPTLQLDETIDPIVGQLYSGYGGTLIVPNHLGFATGIRG</sequence>
<gene>
    <name evidence="4" type="ORF">TWF703_000728</name>
</gene>
<evidence type="ECO:0000256" key="2">
    <source>
        <dbReference type="ARBA" id="ARBA00022857"/>
    </source>
</evidence>
<dbReference type="Pfam" id="PF00106">
    <property type="entry name" value="adh_short"/>
    <property type="match status" value="1"/>
</dbReference>
<protein>
    <submittedName>
        <fullName evidence="4">Uncharacterized protein</fullName>
    </submittedName>
</protein>
<comment type="caution">
    <text evidence="4">The sequence shown here is derived from an EMBL/GenBank/DDBJ whole genome shotgun (WGS) entry which is preliminary data.</text>
</comment>
<comment type="similarity">
    <text evidence="1">Belongs to the short-chain dehydrogenases/reductases (SDR) family.</text>
</comment>
<evidence type="ECO:0000313" key="5">
    <source>
        <dbReference type="Proteomes" id="UP000480548"/>
    </source>
</evidence>
<reference evidence="4 5" key="1">
    <citation type="submission" date="2019-06" db="EMBL/GenBank/DDBJ databases">
        <authorList>
            <person name="Palmer J.M."/>
        </authorList>
    </citation>
    <scope>NUCLEOTIDE SEQUENCE [LARGE SCALE GENOMIC DNA]</scope>
    <source>
        <strain evidence="4 5">TWF703</strain>
    </source>
</reference>
<dbReference type="PRINTS" id="PR00081">
    <property type="entry name" value="GDHRDH"/>
</dbReference>
<dbReference type="GO" id="GO:0016616">
    <property type="term" value="F:oxidoreductase activity, acting on the CH-OH group of donors, NAD or NADP as acceptor"/>
    <property type="evidence" value="ECO:0007669"/>
    <property type="project" value="TreeGrafter"/>
</dbReference>
<evidence type="ECO:0000256" key="1">
    <source>
        <dbReference type="ARBA" id="ARBA00006484"/>
    </source>
</evidence>
<evidence type="ECO:0000313" key="4">
    <source>
        <dbReference type="EMBL" id="KAF3123516.1"/>
    </source>
</evidence>
<dbReference type="EMBL" id="WIQZ01000109">
    <property type="protein sequence ID" value="KAF3123516.1"/>
    <property type="molecule type" value="Genomic_DNA"/>
</dbReference>
<dbReference type="PROSITE" id="PS00061">
    <property type="entry name" value="ADH_SHORT"/>
    <property type="match status" value="1"/>
</dbReference>
<dbReference type="Gene3D" id="3.40.50.720">
    <property type="entry name" value="NAD(P)-binding Rossmann-like Domain"/>
    <property type="match status" value="1"/>
</dbReference>
<dbReference type="PANTHER" id="PTHR24322:SF736">
    <property type="entry name" value="RETINOL DEHYDROGENASE 10"/>
    <property type="match status" value="1"/>
</dbReference>
<dbReference type="PANTHER" id="PTHR24322">
    <property type="entry name" value="PKSB"/>
    <property type="match status" value="1"/>
</dbReference>